<organism evidence="6 7">
    <name type="scientific">Durusdinium trenchii</name>
    <dbReference type="NCBI Taxonomy" id="1381693"/>
    <lineage>
        <taxon>Eukaryota</taxon>
        <taxon>Sar</taxon>
        <taxon>Alveolata</taxon>
        <taxon>Dinophyceae</taxon>
        <taxon>Suessiales</taxon>
        <taxon>Symbiodiniaceae</taxon>
        <taxon>Durusdinium</taxon>
    </lineage>
</organism>
<feature type="chain" id="PRO_5045196494" evidence="4">
    <location>
        <begin position="20"/>
        <end position="344"/>
    </location>
</feature>
<dbReference type="EMBL" id="CAXAMM010039551">
    <property type="protein sequence ID" value="CAK9087198.1"/>
    <property type="molecule type" value="Genomic_DNA"/>
</dbReference>
<keyword evidence="3" id="KW-0408">Iron</keyword>
<dbReference type="InterPro" id="IPR011043">
    <property type="entry name" value="Gal_Oxase/kelch_b-propeller"/>
</dbReference>
<feature type="signal peptide" evidence="4">
    <location>
        <begin position="1"/>
        <end position="19"/>
    </location>
</feature>
<evidence type="ECO:0000313" key="6">
    <source>
        <dbReference type="EMBL" id="CAK9087198.1"/>
    </source>
</evidence>
<keyword evidence="2" id="KW-0677">Repeat</keyword>
<keyword evidence="7" id="KW-1185">Reference proteome</keyword>
<sequence length="344" mass="38068">MASPLQRLCFLNGLTSVLAFWVLVNDTGPERSGHVAAWDAGGQQFLIHGGSDTEFRPDLWAYDAETGTWDLAPQLNSAALKRGEHVAVWDPRELALWIHGGFDGVTLFNDVWRYSDNRWIHFAGGPGEAPTARSSHVAVWDTAQSAMWLHGGLGGDLQDDLWKFSYRSLSSSSWVQIHPIDNRLPSARAHHAAAWDEINSAMWVHGGYDSQGLSNELWAFDTKASTWSLVSQSGPGLRAYHVAAWDHTNQAIWLHGGLGGLNGLAQRELWRFNILSHSWDLIANQIQDGPVARYYHAAAWDVTSASLWIHGTCFQAEAVGVWSFKVGYSEATAHETYPNVTQPA</sequence>
<dbReference type="Gene3D" id="2.120.10.80">
    <property type="entry name" value="Kelch-type beta propeller"/>
    <property type="match status" value="2"/>
</dbReference>
<evidence type="ECO:0000256" key="2">
    <source>
        <dbReference type="ARBA" id="ARBA00022737"/>
    </source>
</evidence>
<comment type="caution">
    <text evidence="6">The sequence shown here is derived from an EMBL/GenBank/DDBJ whole genome shotgun (WGS) entry which is preliminary data.</text>
</comment>
<feature type="domain" description="Attractin/MKLN-like beta-propeller" evidence="5">
    <location>
        <begin position="96"/>
        <end position="299"/>
    </location>
</feature>
<evidence type="ECO:0000259" key="5">
    <source>
        <dbReference type="Pfam" id="PF24981"/>
    </source>
</evidence>
<dbReference type="InterPro" id="IPR056737">
    <property type="entry name" value="Beta-prop_ATRN-MKLN-like"/>
</dbReference>
<evidence type="ECO:0000256" key="3">
    <source>
        <dbReference type="ARBA" id="ARBA00023004"/>
    </source>
</evidence>
<dbReference type="PANTHER" id="PTHR47435">
    <property type="entry name" value="KELCH REPEAT PROTEIN (AFU_ORTHOLOGUE AFUA_5G12780)"/>
    <property type="match status" value="1"/>
</dbReference>
<dbReference type="PANTHER" id="PTHR47435:SF4">
    <property type="entry name" value="KELCH REPEAT PROTEIN (AFU_ORTHOLOGUE AFUA_5G12780)"/>
    <property type="match status" value="1"/>
</dbReference>
<gene>
    <name evidence="6" type="ORF">SCF082_LOCUS41222</name>
</gene>
<evidence type="ECO:0000256" key="4">
    <source>
        <dbReference type="SAM" id="SignalP"/>
    </source>
</evidence>
<proteinExistence type="predicted"/>
<dbReference type="Pfam" id="PF24981">
    <property type="entry name" value="Beta-prop_ATRN-LZTR1"/>
    <property type="match status" value="1"/>
</dbReference>
<name>A0ABP0QGL1_9DINO</name>
<evidence type="ECO:0000313" key="7">
    <source>
        <dbReference type="Proteomes" id="UP001642464"/>
    </source>
</evidence>
<evidence type="ECO:0000256" key="1">
    <source>
        <dbReference type="ARBA" id="ARBA00022441"/>
    </source>
</evidence>
<keyword evidence="1" id="KW-0880">Kelch repeat</keyword>
<protein>
    <submittedName>
        <fullName evidence="6">Leucine-zipper-like transcriptional regulator 1 homolog</fullName>
    </submittedName>
</protein>
<dbReference type="SUPFAM" id="SSF50965">
    <property type="entry name" value="Galactose oxidase, central domain"/>
    <property type="match status" value="1"/>
</dbReference>
<dbReference type="Proteomes" id="UP001642464">
    <property type="component" value="Unassembled WGS sequence"/>
</dbReference>
<accession>A0ABP0QGL1</accession>
<reference evidence="6 7" key="1">
    <citation type="submission" date="2024-02" db="EMBL/GenBank/DDBJ databases">
        <authorList>
            <person name="Chen Y."/>
            <person name="Shah S."/>
            <person name="Dougan E. K."/>
            <person name="Thang M."/>
            <person name="Chan C."/>
        </authorList>
    </citation>
    <scope>NUCLEOTIDE SEQUENCE [LARGE SCALE GENOMIC DNA]</scope>
</reference>
<keyword evidence="4" id="KW-0732">Signal</keyword>
<dbReference type="InterPro" id="IPR015915">
    <property type="entry name" value="Kelch-typ_b-propeller"/>
</dbReference>